<accession>A0A9N9WSY9</accession>
<protein>
    <submittedName>
        <fullName evidence="14">Uncharacterized protein</fullName>
    </submittedName>
</protein>
<evidence type="ECO:0000256" key="11">
    <source>
        <dbReference type="ARBA" id="ARBA00023303"/>
    </source>
</evidence>
<keyword evidence="9 13" id="KW-0472">Membrane</keyword>
<keyword evidence="11 12" id="KW-0407">Ion channel</keyword>
<keyword evidence="5 12" id="KW-0812">Transmembrane</keyword>
<keyword evidence="8 12" id="KW-0406">Ion transport</keyword>
<comment type="subcellular location">
    <subcellularLocation>
        <location evidence="1">Membrane</location>
        <topology evidence="1">Multi-pass membrane protein</topology>
    </subcellularLocation>
</comment>
<evidence type="ECO:0000256" key="5">
    <source>
        <dbReference type="ARBA" id="ARBA00022692"/>
    </source>
</evidence>
<dbReference type="InterPro" id="IPR001873">
    <property type="entry name" value="ENaC"/>
</dbReference>
<evidence type="ECO:0000256" key="12">
    <source>
        <dbReference type="RuleBase" id="RU000679"/>
    </source>
</evidence>
<evidence type="ECO:0000256" key="7">
    <source>
        <dbReference type="ARBA" id="ARBA00023053"/>
    </source>
</evidence>
<proteinExistence type="inferred from homology"/>
<feature type="transmembrane region" description="Helical" evidence="13">
    <location>
        <begin position="793"/>
        <end position="813"/>
    </location>
</feature>
<evidence type="ECO:0000256" key="3">
    <source>
        <dbReference type="ARBA" id="ARBA00022448"/>
    </source>
</evidence>
<reference evidence="14" key="1">
    <citation type="submission" date="2022-01" db="EMBL/GenBank/DDBJ databases">
        <authorList>
            <person name="King R."/>
        </authorList>
    </citation>
    <scope>NUCLEOTIDE SEQUENCE</scope>
</reference>
<keyword evidence="10 12" id="KW-0739">Sodium transport</keyword>
<evidence type="ECO:0000256" key="4">
    <source>
        <dbReference type="ARBA" id="ARBA00022461"/>
    </source>
</evidence>
<evidence type="ECO:0000256" key="13">
    <source>
        <dbReference type="SAM" id="Phobius"/>
    </source>
</evidence>
<evidence type="ECO:0000256" key="1">
    <source>
        <dbReference type="ARBA" id="ARBA00004141"/>
    </source>
</evidence>
<dbReference type="GO" id="GO:0015280">
    <property type="term" value="F:ligand-gated sodium channel activity"/>
    <property type="evidence" value="ECO:0007669"/>
    <property type="project" value="TreeGrafter"/>
</dbReference>
<dbReference type="Gene3D" id="1.10.287.770">
    <property type="entry name" value="YojJ-like"/>
    <property type="match status" value="1"/>
</dbReference>
<evidence type="ECO:0000256" key="9">
    <source>
        <dbReference type="ARBA" id="ARBA00023136"/>
    </source>
</evidence>
<organism evidence="14 15">
    <name type="scientific">Chironomus riparius</name>
    <dbReference type="NCBI Taxonomy" id="315576"/>
    <lineage>
        <taxon>Eukaryota</taxon>
        <taxon>Metazoa</taxon>
        <taxon>Ecdysozoa</taxon>
        <taxon>Arthropoda</taxon>
        <taxon>Hexapoda</taxon>
        <taxon>Insecta</taxon>
        <taxon>Pterygota</taxon>
        <taxon>Neoptera</taxon>
        <taxon>Endopterygota</taxon>
        <taxon>Diptera</taxon>
        <taxon>Nematocera</taxon>
        <taxon>Chironomoidea</taxon>
        <taxon>Chironomidae</taxon>
        <taxon>Chironominae</taxon>
        <taxon>Chironomus</taxon>
    </lineage>
</organism>
<evidence type="ECO:0000313" key="14">
    <source>
        <dbReference type="EMBL" id="CAG9804869.1"/>
    </source>
</evidence>
<evidence type="ECO:0000256" key="2">
    <source>
        <dbReference type="ARBA" id="ARBA00007193"/>
    </source>
</evidence>
<keyword evidence="15" id="KW-1185">Reference proteome</keyword>
<dbReference type="EMBL" id="OU895878">
    <property type="protein sequence ID" value="CAG9804869.1"/>
    <property type="molecule type" value="Genomic_DNA"/>
</dbReference>
<reference evidence="14" key="2">
    <citation type="submission" date="2022-10" db="EMBL/GenBank/DDBJ databases">
        <authorList>
            <consortium name="ENA_rothamsted_submissions"/>
            <consortium name="culmorum"/>
            <person name="King R."/>
        </authorList>
    </citation>
    <scope>NUCLEOTIDE SEQUENCE</scope>
</reference>
<comment type="similarity">
    <text evidence="2 12">Belongs to the amiloride-sensitive sodium channel (TC 1.A.6) family.</text>
</comment>
<dbReference type="Proteomes" id="UP001153620">
    <property type="component" value="Chromosome 2"/>
</dbReference>
<evidence type="ECO:0000313" key="15">
    <source>
        <dbReference type="Proteomes" id="UP001153620"/>
    </source>
</evidence>
<dbReference type="PANTHER" id="PTHR11690:SF288">
    <property type="entry name" value="AMILORIDE-SENSITIVE NA+ CHANNEL-RELATED"/>
    <property type="match status" value="1"/>
</dbReference>
<dbReference type="Gene3D" id="1.10.287.820">
    <property type="entry name" value="Acid-sensing ion channel domain"/>
    <property type="match status" value="2"/>
</dbReference>
<dbReference type="GO" id="GO:0005886">
    <property type="term" value="C:plasma membrane"/>
    <property type="evidence" value="ECO:0007669"/>
    <property type="project" value="TreeGrafter"/>
</dbReference>
<dbReference type="OrthoDB" id="7759848at2759"/>
<name>A0A9N9WSY9_9DIPT</name>
<dbReference type="Pfam" id="PF00858">
    <property type="entry name" value="ASC"/>
    <property type="match status" value="2"/>
</dbReference>
<keyword evidence="6 13" id="KW-1133">Transmembrane helix</keyword>
<dbReference type="AlphaFoldDB" id="A0A9N9WSY9"/>
<sequence length="887" mass="101612">MNACRSFIQKLRTLPITNYARGLVVCFSVSSLIFYGNECYVKLKVIPEVLVNEKLVNSWTIPFPAVTICAPLLARSEKLNLTKCQEKLERLESLDESDVIKLMAYAHICPIKSVVSILANESPESDVDQSDVLDEMSLKIDDLIICPVSNVISCENIYIRSLTDYGYCFTFNMVGYQEVFNEGISKSFDGYKRTKILKSFDDPNNLSFHDDVNISTDSSWTLEQGYPLNVNFPDPLPATRGQSLKTQLKIHKNDTANFCQARSNMIILCLHLPNEIPTAIHLNHFYELDKINALKISAEIKQNDETLKRFDLKERGCYFNGEMSLKFFKSYTKINCEYECLINFTYEQCGCVKLSMPRSEDMRVCKVNDILCFSQVDYSWPSNFFKNPKRHTNIQDFPCGCMPSCTQINYKIVGGVSVKTGQTSKPPNDEDLSKLLALSHVCIDNFNDLSSVSGNKTRDIDVSAILNQISPKFDDVFSDCSIDDPQKCEHVFTQSLTDYGYCYSFNMQGYHSIFNDGISKDFDSYKQKSILKSFNPKAEIVFHDDENDPEPSYWSLERGYNADDCFVKPVRAKRGRAITAELKMKLSDIHNLCTSRGSMFIVFVHLPNELPTIMHSEKLFKLTTANLLKITAKVKQNDVTLKNFRLEKRGCYFEGEQSLKFFRSYTKINCEYECLINFTYMQCNCVKVSMPRTDSMKVCNYEDIDCYQTIAKSWPNVYFTHYKHQEDFSDFPCHCMPLCTQIKYVITDKTSVQERNLNDGYVYSTISIWFEDSQILRRTNYVTYKLQNFMSDIGGLIGLFLGFSLLSLFELILRICTFLTRVIDGLRCRIKLKSENPSSDDNLTEVISVKEFTLIGSGSGGIDQNESIFILPGHVNSSLEIEDIEDY</sequence>
<keyword evidence="7" id="KW-0915">Sodium</keyword>
<gene>
    <name evidence="14" type="ORF">CHIRRI_LOCUS7747</name>
</gene>
<dbReference type="PANTHER" id="PTHR11690">
    <property type="entry name" value="AMILORIDE-SENSITIVE SODIUM CHANNEL-RELATED"/>
    <property type="match status" value="1"/>
</dbReference>
<evidence type="ECO:0000256" key="10">
    <source>
        <dbReference type="ARBA" id="ARBA00023201"/>
    </source>
</evidence>
<keyword evidence="3 12" id="KW-0813">Transport</keyword>
<evidence type="ECO:0000256" key="8">
    <source>
        <dbReference type="ARBA" id="ARBA00023065"/>
    </source>
</evidence>
<evidence type="ECO:0000256" key="6">
    <source>
        <dbReference type="ARBA" id="ARBA00022989"/>
    </source>
</evidence>
<keyword evidence="4 12" id="KW-0894">Sodium channel</keyword>